<evidence type="ECO:0000313" key="4">
    <source>
        <dbReference type="Proteomes" id="UP001596292"/>
    </source>
</evidence>
<keyword evidence="2" id="KW-0732">Signal</keyword>
<proteinExistence type="predicted"/>
<feature type="signal peptide" evidence="2">
    <location>
        <begin position="1"/>
        <end position="36"/>
    </location>
</feature>
<organism evidence="3 4">
    <name type="scientific">Methylobacterium komagatae</name>
    <dbReference type="NCBI Taxonomy" id="374425"/>
    <lineage>
        <taxon>Bacteria</taxon>
        <taxon>Pseudomonadati</taxon>
        <taxon>Pseudomonadota</taxon>
        <taxon>Alphaproteobacteria</taxon>
        <taxon>Hyphomicrobiales</taxon>
        <taxon>Methylobacteriaceae</taxon>
        <taxon>Methylobacterium</taxon>
    </lineage>
</organism>
<evidence type="ECO:0000256" key="2">
    <source>
        <dbReference type="SAM" id="SignalP"/>
    </source>
</evidence>
<protein>
    <recommendedName>
        <fullName evidence="5">PepSY domain-containing protein</fullName>
    </recommendedName>
</protein>
<feature type="compositionally biased region" description="Basic and acidic residues" evidence="1">
    <location>
        <begin position="241"/>
        <end position="252"/>
    </location>
</feature>
<accession>A0ABW2BEA1</accession>
<keyword evidence="4" id="KW-1185">Reference proteome</keyword>
<feature type="region of interest" description="Disordered" evidence="1">
    <location>
        <begin position="100"/>
        <end position="276"/>
    </location>
</feature>
<reference evidence="4" key="1">
    <citation type="journal article" date="2019" name="Int. J. Syst. Evol. Microbiol.">
        <title>The Global Catalogue of Microorganisms (GCM) 10K type strain sequencing project: providing services to taxonomists for standard genome sequencing and annotation.</title>
        <authorList>
            <consortium name="The Broad Institute Genomics Platform"/>
            <consortium name="The Broad Institute Genome Sequencing Center for Infectious Disease"/>
            <person name="Wu L."/>
            <person name="Ma J."/>
        </authorList>
    </citation>
    <scope>NUCLEOTIDE SEQUENCE [LARGE SCALE GENOMIC DNA]</scope>
    <source>
        <strain evidence="4">CCUG 48316</strain>
    </source>
</reference>
<sequence>MSVSAKASSAKLRNRALRAALLSAGLLLTSSQIAGAQGFAGSFFEDDVLPPRVIAWRLADRGFTGIGRPRFDGRAYVVDAVSPAGMPVRVVVDPATGAIMGREHGPSPEVYARLERPPTRGMPGYGWTEDEAARPPQPAPYESGPALRQPRRPVPEAVRPQESNPLGLNPDGGHRAEPPRKVARTSPTRQPEKPSLAKVSPVVPAPKAAPEAAQPAAATPAATTNPAPEPKPVASTTAPKPDWKDPPTEGKRNVRVIGGATVVPGTPGKDGDAAQP</sequence>
<name>A0ABW2BEA1_9HYPH</name>
<gene>
    <name evidence="3" type="ORF">ACFQE0_00465</name>
</gene>
<feature type="compositionally biased region" description="Low complexity" evidence="1">
    <location>
        <begin position="197"/>
        <end position="226"/>
    </location>
</feature>
<feature type="chain" id="PRO_5046439601" description="PepSY domain-containing protein" evidence="2">
    <location>
        <begin position="37"/>
        <end position="276"/>
    </location>
</feature>
<evidence type="ECO:0000256" key="1">
    <source>
        <dbReference type="SAM" id="MobiDB-lite"/>
    </source>
</evidence>
<dbReference type="Proteomes" id="UP001596292">
    <property type="component" value="Unassembled WGS sequence"/>
</dbReference>
<dbReference type="EMBL" id="JBHSWN010000001">
    <property type="protein sequence ID" value="MFC6788234.1"/>
    <property type="molecule type" value="Genomic_DNA"/>
</dbReference>
<evidence type="ECO:0000313" key="3">
    <source>
        <dbReference type="EMBL" id="MFC6788234.1"/>
    </source>
</evidence>
<feature type="compositionally biased region" description="Basic and acidic residues" evidence="1">
    <location>
        <begin position="101"/>
        <end position="118"/>
    </location>
</feature>
<comment type="caution">
    <text evidence="3">The sequence shown here is derived from an EMBL/GenBank/DDBJ whole genome shotgun (WGS) entry which is preliminary data.</text>
</comment>
<evidence type="ECO:0008006" key="5">
    <source>
        <dbReference type="Google" id="ProtNLM"/>
    </source>
</evidence>